<dbReference type="Pfam" id="PF17921">
    <property type="entry name" value="Integrase_H2C2"/>
    <property type="match status" value="1"/>
</dbReference>
<dbReference type="Pfam" id="PF08284">
    <property type="entry name" value="RVP_2"/>
    <property type="match status" value="1"/>
</dbReference>
<dbReference type="Gene3D" id="1.10.340.70">
    <property type="match status" value="1"/>
</dbReference>
<reference evidence="12 13" key="1">
    <citation type="journal article" date="2014" name="Am. J. Bot.">
        <title>Genome assembly and annotation for red clover (Trifolium pratense; Fabaceae).</title>
        <authorList>
            <person name="Istvanek J."/>
            <person name="Jaros M."/>
            <person name="Krenek A."/>
            <person name="Repkova J."/>
        </authorList>
    </citation>
    <scope>NUCLEOTIDE SEQUENCE [LARGE SCALE GENOMIC DNA]</scope>
    <source>
        <strain evidence="13">cv. Tatra</strain>
        <tissue evidence="12">Young leaves</tissue>
    </source>
</reference>
<gene>
    <name evidence="12" type="ORF">L195_g002943</name>
</gene>
<keyword evidence="2" id="KW-0645">Protease</keyword>
<evidence type="ECO:0000256" key="7">
    <source>
        <dbReference type="ARBA" id="ARBA00022801"/>
    </source>
</evidence>
<evidence type="ECO:0000256" key="3">
    <source>
        <dbReference type="ARBA" id="ARBA00022679"/>
    </source>
</evidence>
<dbReference type="SUPFAM" id="SSF53098">
    <property type="entry name" value="Ribonuclease H-like"/>
    <property type="match status" value="1"/>
</dbReference>
<dbReference type="InterPro" id="IPR001584">
    <property type="entry name" value="Integrase_cat-core"/>
</dbReference>
<evidence type="ECO:0000256" key="1">
    <source>
        <dbReference type="ARBA" id="ARBA00012493"/>
    </source>
</evidence>
<dbReference type="CDD" id="cd09274">
    <property type="entry name" value="RNase_HI_RT_Ty3"/>
    <property type="match status" value="1"/>
</dbReference>
<dbReference type="InterPro" id="IPR000477">
    <property type="entry name" value="RT_dom"/>
</dbReference>
<dbReference type="InterPro" id="IPR005162">
    <property type="entry name" value="Retrotrans_gag_dom"/>
</dbReference>
<keyword evidence="8" id="KW-0695">RNA-directed DNA polymerase</keyword>
<dbReference type="GO" id="GO:0003676">
    <property type="term" value="F:nucleic acid binding"/>
    <property type="evidence" value="ECO:0007669"/>
    <property type="project" value="InterPro"/>
</dbReference>
<dbReference type="EMBL" id="ASHM01001324">
    <property type="protein sequence ID" value="PNY06477.1"/>
    <property type="molecule type" value="Genomic_DNA"/>
</dbReference>
<dbReference type="InterPro" id="IPR001969">
    <property type="entry name" value="Aspartic_peptidase_AS"/>
</dbReference>
<keyword evidence="5" id="KW-0540">Nuclease</keyword>
<evidence type="ECO:0000259" key="10">
    <source>
        <dbReference type="PROSITE" id="PS50878"/>
    </source>
</evidence>
<evidence type="ECO:0000259" key="11">
    <source>
        <dbReference type="PROSITE" id="PS50994"/>
    </source>
</evidence>
<accession>A0A2K3NTW6</accession>
<organism evidence="12 13">
    <name type="scientific">Trifolium pratense</name>
    <name type="common">Red clover</name>
    <dbReference type="NCBI Taxonomy" id="57577"/>
    <lineage>
        <taxon>Eukaryota</taxon>
        <taxon>Viridiplantae</taxon>
        <taxon>Streptophyta</taxon>
        <taxon>Embryophyta</taxon>
        <taxon>Tracheophyta</taxon>
        <taxon>Spermatophyta</taxon>
        <taxon>Magnoliopsida</taxon>
        <taxon>eudicotyledons</taxon>
        <taxon>Gunneridae</taxon>
        <taxon>Pentapetalae</taxon>
        <taxon>rosids</taxon>
        <taxon>fabids</taxon>
        <taxon>Fabales</taxon>
        <taxon>Fabaceae</taxon>
        <taxon>Papilionoideae</taxon>
        <taxon>50 kb inversion clade</taxon>
        <taxon>NPAAA clade</taxon>
        <taxon>Hologalegina</taxon>
        <taxon>IRL clade</taxon>
        <taxon>Trifolieae</taxon>
        <taxon>Trifolium</taxon>
    </lineage>
</organism>
<dbReference type="Proteomes" id="UP000236291">
    <property type="component" value="Unassembled WGS sequence"/>
</dbReference>
<dbReference type="FunFam" id="3.10.10.10:FF:000007">
    <property type="entry name" value="Retrovirus-related Pol polyprotein from transposon 17.6-like Protein"/>
    <property type="match status" value="1"/>
</dbReference>
<proteinExistence type="predicted"/>
<dbReference type="PANTHER" id="PTHR37984:SF5">
    <property type="entry name" value="PROTEIN NYNRIN-LIKE"/>
    <property type="match status" value="1"/>
</dbReference>
<comment type="caution">
    <text evidence="12">The sequence shown here is derived from an EMBL/GenBank/DDBJ whole genome shotgun (WGS) entry which is preliminary data.</text>
</comment>
<dbReference type="FunFam" id="3.30.70.270:FF:000020">
    <property type="entry name" value="Transposon Tf2-6 polyprotein-like Protein"/>
    <property type="match status" value="1"/>
</dbReference>
<dbReference type="GO" id="GO:0003964">
    <property type="term" value="F:RNA-directed DNA polymerase activity"/>
    <property type="evidence" value="ECO:0007669"/>
    <property type="project" value="UniProtKB-KW"/>
</dbReference>
<dbReference type="Gene3D" id="3.30.70.270">
    <property type="match status" value="2"/>
</dbReference>
<dbReference type="Gene3D" id="3.30.420.10">
    <property type="entry name" value="Ribonuclease H-like superfamily/Ribonuclease H"/>
    <property type="match status" value="1"/>
</dbReference>
<dbReference type="InterPro" id="IPR043502">
    <property type="entry name" value="DNA/RNA_pol_sf"/>
</dbReference>
<dbReference type="InterPro" id="IPR012337">
    <property type="entry name" value="RNaseH-like_sf"/>
</dbReference>
<dbReference type="InterPro" id="IPR036397">
    <property type="entry name" value="RNaseH_sf"/>
</dbReference>
<dbReference type="Gene3D" id="3.10.10.10">
    <property type="entry name" value="HIV Type 1 Reverse Transcriptase, subunit A, domain 1"/>
    <property type="match status" value="1"/>
</dbReference>
<dbReference type="GO" id="GO:0006508">
    <property type="term" value="P:proteolysis"/>
    <property type="evidence" value="ECO:0007669"/>
    <property type="project" value="UniProtKB-KW"/>
</dbReference>
<keyword evidence="4" id="KW-0548">Nucleotidyltransferase</keyword>
<sequence length="1336" mass="150870">MPPKIEQNTSFSDEQLLQLREMLDSLVTTRLDTFREQLTLASTPAHRPPPIGSSQSAAIHLKPPKIVLHPFDGSNPLDWIFQAEQYFDLSNTPIHQRLTYVPFFMIGPALAWFKWLHTNHLLSTWPEFTKALELRFGPSSFENHQIALFNLKQTGTVVDYQTQFENISNRTSGIPPPVLLNCFLSGLRIDIQRELQVLKPTSLHSAIGLAKLVEAKIADSRSVFSRPSRPPQASASPSVLGAAPTAPSVPVRRLSPAEMQERRSRGLCFNCDDKWVAGHRCKAKQFMILLSDDEDELDSEPPPAQIIPSAPPISEDSPPEHFQLSRTALGGVPSSRTLRVTGRIHETRVTILIDSGSSHNILQPRLAEFLKLPVEAITPFSVFVGNGDTITCSGSCPQVPIFVAEALFEVPFLVLPIHGADVVLGVQWLSSLGPFLADYSVPCIQFCHNHRPITIIGDTSSTPTHASFAQFTRYVDTDSIESIHSISVLQIDMPQQVAPEVTNPELCSLLAEFHSVFAEPQGLPPHRTQDHHIHLTPHTSPVNVRPYRYPQCHKEVMTKMIQEMLTAGIIRPSTSPFSSPVLLVRKKDGSWRFCVDYRALNAVTIKDRFPIPTVDELLDELHGSTCFSKLDLRSGYHQILLAPEDVFKTAFRTVDGHFEFLVMPFGLSNAPSTFQATMNEVFRAYLRRFILVFFDDILVYSPTWEEHMQHLRIALQTLHNHQLFAKRSKCSFGVNQVDYLGHIISAAGVSVDPSKISAIVDWPQPSSVTALRGFLGLTGYYRKFVRHYAALTAPLTDLLKTHAFEWSTDAQTAFDTLKKAMTDLPVLGLPNFLEIFDVTTDASGIAIGAVLSQHSHPIAFFSRKLCLRMQVASAYDREMYAITEAVRKWRQYLLGRHFRIFTDQKSLKGMLGQIIQTPSQQRWMTKLLGYDYEILYTPGKQNVVADALSRVDHLAMFQSISQCQPLFFEQLQRFYATHPVGVTLFHKFQHLSPPSTVFSIKQGILYYRDRIFVPMETGLRPSILQEFHDSPLAGHSGVRGTIARLTSVFAWPNLTKDVKGYIKACLTCQQSKYSTQKTPGLLQPLPIPSDVWRDISMDFITHLPPSKGKTVIWVIIDRLTKFAHFIGLPTGFSAATIAPIFMTEIHRLHGFPATIVSDRDRVFISKFWTELFRLSGTKLSFSSAYHPQTDGQTEVTNRTLETYLRCFVTDSPQNWFAYLHLAEYWYNTSYHSALKMSPFEALYGRAPPNLRTYITGSSDVAAVDDTLAQRQQHLSLIRENLTYAQTRMRSQANTHRLDRSFQVGDWVWLKLQPYRQSTVRGRASPKLSKRFFGPYK</sequence>
<dbReference type="GO" id="GO:0004519">
    <property type="term" value="F:endonuclease activity"/>
    <property type="evidence" value="ECO:0007669"/>
    <property type="project" value="UniProtKB-KW"/>
</dbReference>
<dbReference type="PROSITE" id="PS50994">
    <property type="entry name" value="INTEGRASE"/>
    <property type="match status" value="1"/>
</dbReference>
<evidence type="ECO:0000313" key="13">
    <source>
        <dbReference type="Proteomes" id="UP000236291"/>
    </source>
</evidence>
<dbReference type="PROSITE" id="PS50878">
    <property type="entry name" value="RT_POL"/>
    <property type="match status" value="1"/>
</dbReference>
<name>A0A2K3NTW6_TRIPR</name>
<keyword evidence="6" id="KW-0255">Endonuclease</keyword>
<dbReference type="CDD" id="cd01647">
    <property type="entry name" value="RT_LTR"/>
    <property type="match status" value="1"/>
</dbReference>
<dbReference type="GO" id="GO:0004190">
    <property type="term" value="F:aspartic-type endopeptidase activity"/>
    <property type="evidence" value="ECO:0007669"/>
    <property type="project" value="InterPro"/>
</dbReference>
<keyword evidence="3" id="KW-0808">Transferase</keyword>
<dbReference type="Pfam" id="PF03732">
    <property type="entry name" value="Retrotrans_gag"/>
    <property type="match status" value="1"/>
</dbReference>
<evidence type="ECO:0000256" key="5">
    <source>
        <dbReference type="ARBA" id="ARBA00022722"/>
    </source>
</evidence>
<feature type="compositionally biased region" description="Low complexity" evidence="9">
    <location>
        <begin position="223"/>
        <end position="238"/>
    </location>
</feature>
<evidence type="ECO:0000256" key="8">
    <source>
        <dbReference type="ARBA" id="ARBA00022918"/>
    </source>
</evidence>
<feature type="non-terminal residue" evidence="12">
    <location>
        <position position="1336"/>
    </location>
</feature>
<dbReference type="Pfam" id="PF17917">
    <property type="entry name" value="RT_RNaseH"/>
    <property type="match status" value="1"/>
</dbReference>
<feature type="domain" description="Integrase catalytic" evidence="11">
    <location>
        <begin position="1082"/>
        <end position="1246"/>
    </location>
</feature>
<protein>
    <recommendedName>
        <fullName evidence="1">RNA-directed DNA polymerase</fullName>
        <ecNumber evidence="1">2.7.7.49</ecNumber>
    </recommendedName>
</protein>
<dbReference type="InterPro" id="IPR041588">
    <property type="entry name" value="Integrase_H2C2"/>
</dbReference>
<dbReference type="SUPFAM" id="SSF50630">
    <property type="entry name" value="Acid proteases"/>
    <property type="match status" value="1"/>
</dbReference>
<dbReference type="InterPro" id="IPR041373">
    <property type="entry name" value="RT_RNaseH"/>
</dbReference>
<dbReference type="PANTHER" id="PTHR37984">
    <property type="entry name" value="PROTEIN CBG26694"/>
    <property type="match status" value="1"/>
</dbReference>
<dbReference type="CDD" id="cd00303">
    <property type="entry name" value="retropepsin_like"/>
    <property type="match status" value="1"/>
</dbReference>
<feature type="region of interest" description="Disordered" evidence="9">
    <location>
        <begin position="223"/>
        <end position="258"/>
    </location>
</feature>
<dbReference type="GO" id="GO:0015074">
    <property type="term" value="P:DNA integration"/>
    <property type="evidence" value="ECO:0007669"/>
    <property type="project" value="InterPro"/>
</dbReference>
<evidence type="ECO:0000256" key="6">
    <source>
        <dbReference type="ARBA" id="ARBA00022759"/>
    </source>
</evidence>
<evidence type="ECO:0000256" key="4">
    <source>
        <dbReference type="ARBA" id="ARBA00022695"/>
    </source>
</evidence>
<dbReference type="InterPro" id="IPR021109">
    <property type="entry name" value="Peptidase_aspartic_dom_sf"/>
</dbReference>
<dbReference type="InterPro" id="IPR043128">
    <property type="entry name" value="Rev_trsase/Diguanyl_cyclase"/>
</dbReference>
<dbReference type="FunFam" id="3.10.10.10:FF:000002">
    <property type="entry name" value="Retrovirus-related Pol polyprotein from transposon 17.6-like protein"/>
    <property type="match status" value="1"/>
</dbReference>
<evidence type="ECO:0000313" key="12">
    <source>
        <dbReference type="EMBL" id="PNY06477.1"/>
    </source>
</evidence>
<reference evidence="12 13" key="2">
    <citation type="journal article" date="2017" name="Front. Plant Sci.">
        <title>Gene Classification and Mining of Molecular Markers Useful in Red Clover (Trifolium pratense) Breeding.</title>
        <authorList>
            <person name="Istvanek J."/>
            <person name="Dluhosova J."/>
            <person name="Dluhos P."/>
            <person name="Patkova L."/>
            <person name="Nedelnik J."/>
            <person name="Repkova J."/>
        </authorList>
    </citation>
    <scope>NUCLEOTIDE SEQUENCE [LARGE SCALE GENOMIC DNA]</scope>
    <source>
        <strain evidence="13">cv. Tatra</strain>
        <tissue evidence="12">Young leaves</tissue>
    </source>
</reference>
<dbReference type="EC" id="2.7.7.49" evidence="1"/>
<dbReference type="Gene3D" id="2.40.70.10">
    <property type="entry name" value="Acid Proteases"/>
    <property type="match status" value="1"/>
</dbReference>
<dbReference type="InterPro" id="IPR050951">
    <property type="entry name" value="Retrovirus_Pol_polyprotein"/>
</dbReference>
<evidence type="ECO:0000256" key="9">
    <source>
        <dbReference type="SAM" id="MobiDB-lite"/>
    </source>
</evidence>
<dbReference type="PROSITE" id="PS00141">
    <property type="entry name" value="ASP_PROTEASE"/>
    <property type="match status" value="1"/>
</dbReference>
<dbReference type="SUPFAM" id="SSF56672">
    <property type="entry name" value="DNA/RNA polymerases"/>
    <property type="match status" value="1"/>
</dbReference>
<dbReference type="Pfam" id="PF00078">
    <property type="entry name" value="RVT_1"/>
    <property type="match status" value="1"/>
</dbReference>
<keyword evidence="7" id="KW-0378">Hydrolase</keyword>
<evidence type="ECO:0000256" key="2">
    <source>
        <dbReference type="ARBA" id="ARBA00022670"/>
    </source>
</evidence>
<feature type="domain" description="Reverse transcriptase" evidence="10">
    <location>
        <begin position="565"/>
        <end position="744"/>
    </location>
</feature>